<evidence type="ECO:0000256" key="3">
    <source>
        <dbReference type="ARBA" id="ARBA00022833"/>
    </source>
</evidence>
<comment type="cofactor">
    <cofactor evidence="1 6">
        <name>Zn(2+)</name>
        <dbReference type="ChEBI" id="CHEBI:29105"/>
    </cofactor>
</comment>
<evidence type="ECO:0000256" key="4">
    <source>
        <dbReference type="ARBA" id="ARBA00023002"/>
    </source>
</evidence>
<dbReference type="Pfam" id="PF00107">
    <property type="entry name" value="ADH_zinc_N"/>
    <property type="match status" value="1"/>
</dbReference>
<dbReference type="InterPro" id="IPR013154">
    <property type="entry name" value="ADH-like_N"/>
</dbReference>
<dbReference type="Gene3D" id="3.90.180.10">
    <property type="entry name" value="Medium-chain alcohol dehydrogenases, catalytic domain"/>
    <property type="match status" value="1"/>
</dbReference>
<dbReference type="FunFam" id="3.90.180.10:FF:000067">
    <property type="entry name" value="alcohol dehydrogenase 1-like isoform X1"/>
    <property type="match status" value="1"/>
</dbReference>
<feature type="domain" description="Alcohol dehydrogenase-like N-terminal" evidence="8">
    <location>
        <begin position="40"/>
        <end position="168"/>
    </location>
</feature>
<accession>A0A4V1IYA1</accession>
<dbReference type="GO" id="GO:0008270">
    <property type="term" value="F:zinc ion binding"/>
    <property type="evidence" value="ECO:0007669"/>
    <property type="project" value="InterPro"/>
</dbReference>
<dbReference type="GO" id="GO:0005829">
    <property type="term" value="C:cytosol"/>
    <property type="evidence" value="ECO:0007669"/>
    <property type="project" value="TreeGrafter"/>
</dbReference>
<dbReference type="SUPFAM" id="SSF51735">
    <property type="entry name" value="NAD(P)-binding Rossmann-fold domains"/>
    <property type="match status" value="1"/>
</dbReference>
<dbReference type="EMBL" id="KZ987934">
    <property type="protein sequence ID" value="RKP13839.1"/>
    <property type="molecule type" value="Genomic_DNA"/>
</dbReference>
<dbReference type="InterPro" id="IPR002328">
    <property type="entry name" value="ADH_Zn_CS"/>
</dbReference>
<gene>
    <name evidence="9" type="ORF">BJ684DRAFT_15798</name>
</gene>
<evidence type="ECO:0000256" key="1">
    <source>
        <dbReference type="ARBA" id="ARBA00001947"/>
    </source>
</evidence>
<keyword evidence="3 6" id="KW-0862">Zinc</keyword>
<dbReference type="Gene3D" id="3.40.50.720">
    <property type="entry name" value="NAD(P)-binding Rossmann-like Domain"/>
    <property type="match status" value="1"/>
</dbReference>
<protein>
    <submittedName>
        <fullName evidence="9">Alcohol dehydrogenase class 3</fullName>
    </submittedName>
</protein>
<evidence type="ECO:0000259" key="7">
    <source>
        <dbReference type="Pfam" id="PF00107"/>
    </source>
</evidence>
<keyword evidence="10" id="KW-1185">Reference proteome</keyword>
<organism evidence="9 10">
    <name type="scientific">Piptocephalis cylindrospora</name>
    <dbReference type="NCBI Taxonomy" id="1907219"/>
    <lineage>
        <taxon>Eukaryota</taxon>
        <taxon>Fungi</taxon>
        <taxon>Fungi incertae sedis</taxon>
        <taxon>Zoopagomycota</taxon>
        <taxon>Zoopagomycotina</taxon>
        <taxon>Zoopagomycetes</taxon>
        <taxon>Zoopagales</taxon>
        <taxon>Piptocephalidaceae</taxon>
        <taxon>Piptocephalis</taxon>
    </lineage>
</organism>
<sequence length="387" mass="41084">MQLFEESSTVGNIVTCKAAVCWEAGVPPVIEQIQVAPPQQGEVRIRMMYSSACHTDCHSMAGLDEYTCFPTILGHEGAGIVESVGEGVTSLAPGDPVVPMYIAECGECGPCIGNKTNMCVKSRAWLCKGVMADGTTRFSCRGKNIGYYMSISAFSQYTVCPEEAVAKVDGATEDDLRRLCLLGCGVPTGYGAVSRVAKVESGSTVAVFGLGCIGLSCIQAAKHAGASRIIAIDLNPGRADLARVMGATEFINPLDHPNKPTQQLLQEATAGGVDYSFECAGGNVNVMRTAIESSHPTQGTCILISLAPSGQQLSLNPMDLLTGRTVRGCIFGGIKGRTDIPHLADDYFKGKLKLDEYVNLEVPLDNINKALMTMSTGKCIRPVIDMR</sequence>
<dbReference type="InterPro" id="IPR036291">
    <property type="entry name" value="NAD(P)-bd_dom_sf"/>
</dbReference>
<dbReference type="PROSITE" id="PS00059">
    <property type="entry name" value="ADH_ZINC"/>
    <property type="match status" value="1"/>
</dbReference>
<name>A0A4V1IYA1_9FUNG</name>
<dbReference type="OrthoDB" id="417550at2759"/>
<evidence type="ECO:0000313" key="10">
    <source>
        <dbReference type="Proteomes" id="UP000267251"/>
    </source>
</evidence>
<dbReference type="GO" id="GO:0046294">
    <property type="term" value="P:formaldehyde catabolic process"/>
    <property type="evidence" value="ECO:0007669"/>
    <property type="project" value="TreeGrafter"/>
</dbReference>
<comment type="similarity">
    <text evidence="6">Belongs to the zinc-containing alcohol dehydrogenase family.</text>
</comment>
<dbReference type="GO" id="GO:0051903">
    <property type="term" value="F:S-(hydroxymethyl)glutathione dehydrogenase [NAD(P)+] activity"/>
    <property type="evidence" value="ECO:0007669"/>
    <property type="project" value="TreeGrafter"/>
</dbReference>
<dbReference type="InterPro" id="IPR013149">
    <property type="entry name" value="ADH-like_C"/>
</dbReference>
<dbReference type="PANTHER" id="PTHR43880">
    <property type="entry name" value="ALCOHOL DEHYDROGENASE"/>
    <property type="match status" value="1"/>
</dbReference>
<evidence type="ECO:0000256" key="6">
    <source>
        <dbReference type="RuleBase" id="RU361277"/>
    </source>
</evidence>
<evidence type="ECO:0000256" key="5">
    <source>
        <dbReference type="ARBA" id="ARBA00023027"/>
    </source>
</evidence>
<evidence type="ECO:0000313" key="9">
    <source>
        <dbReference type="EMBL" id="RKP13839.1"/>
    </source>
</evidence>
<feature type="domain" description="Alcohol dehydrogenase-like C-terminal" evidence="7">
    <location>
        <begin position="213"/>
        <end position="342"/>
    </location>
</feature>
<keyword evidence="4" id="KW-0560">Oxidoreductase</keyword>
<evidence type="ECO:0000259" key="8">
    <source>
        <dbReference type="Pfam" id="PF08240"/>
    </source>
</evidence>
<dbReference type="SUPFAM" id="SSF50129">
    <property type="entry name" value="GroES-like"/>
    <property type="match status" value="2"/>
</dbReference>
<dbReference type="PANTHER" id="PTHR43880:SF12">
    <property type="entry name" value="ALCOHOL DEHYDROGENASE CLASS-3"/>
    <property type="match status" value="1"/>
</dbReference>
<reference evidence="10" key="1">
    <citation type="journal article" date="2018" name="Nat. Microbiol.">
        <title>Leveraging single-cell genomics to expand the fungal tree of life.</title>
        <authorList>
            <person name="Ahrendt S.R."/>
            <person name="Quandt C.A."/>
            <person name="Ciobanu D."/>
            <person name="Clum A."/>
            <person name="Salamov A."/>
            <person name="Andreopoulos B."/>
            <person name="Cheng J.F."/>
            <person name="Woyke T."/>
            <person name="Pelin A."/>
            <person name="Henrissat B."/>
            <person name="Reynolds N.K."/>
            <person name="Benny G.L."/>
            <person name="Smith M.E."/>
            <person name="James T.Y."/>
            <person name="Grigoriev I.V."/>
        </authorList>
    </citation>
    <scope>NUCLEOTIDE SEQUENCE [LARGE SCALE GENOMIC DNA]</scope>
</reference>
<dbReference type="FunFam" id="3.40.50.720:FF:000003">
    <property type="entry name" value="S-(hydroxymethyl)glutathione dehydrogenase"/>
    <property type="match status" value="1"/>
</dbReference>
<proteinExistence type="inferred from homology"/>
<dbReference type="InterPro" id="IPR011032">
    <property type="entry name" value="GroES-like_sf"/>
</dbReference>
<keyword evidence="2 6" id="KW-0479">Metal-binding</keyword>
<dbReference type="AlphaFoldDB" id="A0A4V1IYA1"/>
<dbReference type="Proteomes" id="UP000267251">
    <property type="component" value="Unassembled WGS sequence"/>
</dbReference>
<keyword evidence="5" id="KW-0520">NAD</keyword>
<dbReference type="Pfam" id="PF08240">
    <property type="entry name" value="ADH_N"/>
    <property type="match status" value="1"/>
</dbReference>
<evidence type="ECO:0000256" key="2">
    <source>
        <dbReference type="ARBA" id="ARBA00022723"/>
    </source>
</evidence>